<dbReference type="Gene3D" id="2.160.20.80">
    <property type="entry name" value="E3 ubiquitin-protein ligase SopA"/>
    <property type="match status" value="3"/>
</dbReference>
<name>A0ABR8E0Q7_9NOSO</name>
<dbReference type="PANTHER" id="PTHR14136">
    <property type="entry name" value="BTB_POZ DOMAIN-CONTAINING PROTEIN KCTD9"/>
    <property type="match status" value="1"/>
</dbReference>
<evidence type="ECO:0000313" key="1">
    <source>
        <dbReference type="EMBL" id="MBD2535105.1"/>
    </source>
</evidence>
<dbReference type="EMBL" id="JACJSI010000234">
    <property type="protein sequence ID" value="MBD2535105.1"/>
    <property type="molecule type" value="Genomic_DNA"/>
</dbReference>
<accession>A0ABR8E0Q7</accession>
<reference evidence="1 2" key="1">
    <citation type="journal article" date="2020" name="ISME J.">
        <title>Comparative genomics reveals insights into cyanobacterial evolution and habitat adaptation.</title>
        <authorList>
            <person name="Chen M.Y."/>
            <person name="Teng W.K."/>
            <person name="Zhao L."/>
            <person name="Hu C.X."/>
            <person name="Zhou Y.K."/>
            <person name="Han B.P."/>
            <person name="Song L.R."/>
            <person name="Shu W.S."/>
        </authorList>
    </citation>
    <scope>NUCLEOTIDE SEQUENCE [LARGE SCALE GENOMIC DNA]</scope>
    <source>
        <strain evidence="1 2">FACHB-838</strain>
    </source>
</reference>
<dbReference type="RefSeq" id="WP_190945967.1">
    <property type="nucleotide sequence ID" value="NZ_JACJSI010000234.1"/>
</dbReference>
<gene>
    <name evidence="1" type="ORF">H6G97_39120</name>
</gene>
<dbReference type="InterPro" id="IPR001646">
    <property type="entry name" value="5peptide_repeat"/>
</dbReference>
<proteinExistence type="predicted"/>
<organism evidence="1 2">
    <name type="scientific">Nostoc flagelliforme FACHB-838</name>
    <dbReference type="NCBI Taxonomy" id="2692904"/>
    <lineage>
        <taxon>Bacteria</taxon>
        <taxon>Bacillati</taxon>
        <taxon>Cyanobacteriota</taxon>
        <taxon>Cyanophyceae</taxon>
        <taxon>Nostocales</taxon>
        <taxon>Nostocaceae</taxon>
        <taxon>Nostoc</taxon>
    </lineage>
</organism>
<keyword evidence="2" id="KW-1185">Reference proteome</keyword>
<dbReference type="Pfam" id="PF00805">
    <property type="entry name" value="Pentapeptide"/>
    <property type="match status" value="2"/>
</dbReference>
<comment type="caution">
    <text evidence="1">The sequence shown here is derived from an EMBL/GenBank/DDBJ whole genome shotgun (WGS) entry which is preliminary data.</text>
</comment>
<dbReference type="PANTHER" id="PTHR14136:SF17">
    <property type="entry name" value="BTB_POZ DOMAIN-CONTAINING PROTEIN KCTD9"/>
    <property type="match status" value="1"/>
</dbReference>
<dbReference type="SUPFAM" id="SSF141571">
    <property type="entry name" value="Pentapeptide repeat-like"/>
    <property type="match status" value="2"/>
</dbReference>
<dbReference type="InterPro" id="IPR051082">
    <property type="entry name" value="Pentapeptide-BTB/POZ_domain"/>
</dbReference>
<sequence length="455" mass="51307">MANEEHLAILRQGVEVWNEWRKNNPEIKPDLCNVNFSGADLSEADFSLSDLRNADFTEVNLTDAYFEKANLKFSELRKVKLGKSDILEVAYFEEIDYIPSNIDDNNEILIEGNFENKILRGINLSTSIITRARFHKANLINTSFYKADLAQAKFNNSNLKEANFLRANLSGIDLSGVDLSEIDFKYINLTQIALTQTNLSNKDISEAKLFNVNLSNTDLRGANLSRAELLYTNLTRATPTGACMEDWNINSATSLTDVICDYIYRRQGQKERRPSNGNFAPGEFAKLFQKSLETVDLIFRNGIDWDAFAYSFKKLEVENQGAQLDVQSIEKKGDGILVVRVAVAPDANKAKIHSDFMQGYEFVIKALEAQYQARLEDKDTLISKQEAKINHLINRLFDIVEQQVEQQGLVQKALAENPRKVSNYDQRYSHFAGGNVDANTADADQIGGNIQNNDA</sequence>
<dbReference type="Pfam" id="PF13599">
    <property type="entry name" value="Pentapeptide_4"/>
    <property type="match status" value="1"/>
</dbReference>
<dbReference type="Proteomes" id="UP000623440">
    <property type="component" value="Unassembled WGS sequence"/>
</dbReference>
<protein>
    <submittedName>
        <fullName evidence="1">Pentapeptide repeat-containing protein</fullName>
    </submittedName>
</protein>
<evidence type="ECO:0000313" key="2">
    <source>
        <dbReference type="Proteomes" id="UP000623440"/>
    </source>
</evidence>